<reference evidence="4 5" key="1">
    <citation type="submission" date="2022-10" db="EMBL/GenBank/DDBJ databases">
        <title>The complete genomes of actinobacterial strains from the NBC collection.</title>
        <authorList>
            <person name="Joergensen T.S."/>
            <person name="Alvarez Arevalo M."/>
            <person name="Sterndorff E.B."/>
            <person name="Faurdal D."/>
            <person name="Vuksanovic O."/>
            <person name="Mourched A.-S."/>
            <person name="Charusanti P."/>
            <person name="Shaw S."/>
            <person name="Blin K."/>
            <person name="Weber T."/>
        </authorList>
    </citation>
    <scope>NUCLEOTIDE SEQUENCE [LARGE SCALE GENOMIC DNA]</scope>
    <source>
        <strain evidence="4 5">NBC 01809</strain>
    </source>
</reference>
<evidence type="ECO:0000256" key="3">
    <source>
        <dbReference type="SAM" id="Phobius"/>
    </source>
</evidence>
<keyword evidence="3" id="KW-1133">Transmembrane helix</keyword>
<feature type="transmembrane region" description="Helical" evidence="3">
    <location>
        <begin position="107"/>
        <end position="125"/>
    </location>
</feature>
<keyword evidence="3" id="KW-0812">Transmembrane</keyword>
<sequence length="467" mass="49960">MIAPKLTAEQLADRLAEERALITVQRDDLRARRRLDAEHRDALAEVEELTTSRRRARRERDRDEVEDVALAELYRHAARSGARARIRTDIQRSAEMRALRIARVRTATLWVGVPVLAAFGLWSTAGVQAGVVRLLGLDHGTAGWWAAWAMEPALLTIVAAIIVGRAVLRSSGGDTDSRATAAEWVALTTSIVLNVAGGWVVGGGWGVVAGLLAHSVGPLGAAGTAWLIGLFDSYVTRAKPWKDAPRLAELDLSPPTAGRGLAGPAPASGPAGGLEALVEATAPTTAEVVEQEVARQIAAIPAPTAPATPRPRWRPDVAPRSRRIATPRTPEVTVVVAEPATPAATRPARRWHSPTTVRSRHLRDTMSRRMSPGRGDIGGDTTRRRVSPPKPPAGDTGRDTVTRRVSRPKPAAKATTTAERVAAAVAKNPAVKADALAKKFGVSTRTIQRAWPKQPATVNGHDHSREQ</sequence>
<evidence type="ECO:0000256" key="1">
    <source>
        <dbReference type="SAM" id="Coils"/>
    </source>
</evidence>
<organism evidence="4 5">
    <name type="scientific">Micromonospora peucetia</name>
    <dbReference type="NCBI Taxonomy" id="47871"/>
    <lineage>
        <taxon>Bacteria</taxon>
        <taxon>Bacillati</taxon>
        <taxon>Actinomycetota</taxon>
        <taxon>Actinomycetes</taxon>
        <taxon>Micromonosporales</taxon>
        <taxon>Micromonosporaceae</taxon>
        <taxon>Micromonospora</taxon>
    </lineage>
</organism>
<name>A0ABZ1EK02_9ACTN</name>
<accession>A0ABZ1EK02</accession>
<feature type="compositionally biased region" description="Low complexity" evidence="2">
    <location>
        <begin position="408"/>
        <end position="420"/>
    </location>
</feature>
<dbReference type="Proteomes" id="UP001334804">
    <property type="component" value="Chromosome"/>
</dbReference>
<keyword evidence="3" id="KW-0472">Membrane</keyword>
<protein>
    <submittedName>
        <fullName evidence="4">Uncharacterized protein</fullName>
    </submittedName>
</protein>
<feature type="coiled-coil region" evidence="1">
    <location>
        <begin position="32"/>
        <end position="66"/>
    </location>
</feature>
<feature type="transmembrane region" description="Helical" evidence="3">
    <location>
        <begin position="180"/>
        <end position="201"/>
    </location>
</feature>
<dbReference type="RefSeq" id="WP_326564579.1">
    <property type="nucleotide sequence ID" value="NZ_CP109071.1"/>
</dbReference>
<proteinExistence type="predicted"/>
<evidence type="ECO:0000313" key="4">
    <source>
        <dbReference type="EMBL" id="WSA34573.1"/>
    </source>
</evidence>
<evidence type="ECO:0000256" key="2">
    <source>
        <dbReference type="SAM" id="MobiDB-lite"/>
    </source>
</evidence>
<feature type="transmembrane region" description="Helical" evidence="3">
    <location>
        <begin position="145"/>
        <end position="168"/>
    </location>
</feature>
<feature type="region of interest" description="Disordered" evidence="2">
    <location>
        <begin position="341"/>
        <end position="420"/>
    </location>
</feature>
<keyword evidence="1" id="KW-0175">Coiled coil</keyword>
<feature type="compositionally biased region" description="Low complexity" evidence="2">
    <location>
        <begin position="254"/>
        <end position="272"/>
    </location>
</feature>
<feature type="region of interest" description="Disordered" evidence="2">
    <location>
        <begin position="299"/>
        <end position="324"/>
    </location>
</feature>
<feature type="region of interest" description="Disordered" evidence="2">
    <location>
        <begin position="250"/>
        <end position="272"/>
    </location>
</feature>
<dbReference type="EMBL" id="CP109071">
    <property type="protein sequence ID" value="WSA34573.1"/>
    <property type="molecule type" value="Genomic_DNA"/>
</dbReference>
<keyword evidence="5" id="KW-1185">Reference proteome</keyword>
<feature type="transmembrane region" description="Helical" evidence="3">
    <location>
        <begin position="207"/>
        <end position="231"/>
    </location>
</feature>
<evidence type="ECO:0000313" key="5">
    <source>
        <dbReference type="Proteomes" id="UP001334804"/>
    </source>
</evidence>
<gene>
    <name evidence="4" type="ORF">OIE14_11265</name>
</gene>
<feature type="region of interest" description="Disordered" evidence="2">
    <location>
        <begin position="447"/>
        <end position="467"/>
    </location>
</feature>